<dbReference type="Gene3D" id="3.90.226.10">
    <property type="entry name" value="2-enoyl-CoA Hydratase, Chain A, domain 1"/>
    <property type="match status" value="1"/>
</dbReference>
<name>A0A7G9SDS7_9SPHN</name>
<accession>A0A7G9SDS7</accession>
<keyword evidence="1" id="KW-0812">Transmembrane</keyword>
<feature type="transmembrane region" description="Helical" evidence="1">
    <location>
        <begin position="58"/>
        <end position="76"/>
    </location>
</feature>
<dbReference type="SUPFAM" id="SSF52096">
    <property type="entry name" value="ClpP/crotonase"/>
    <property type="match status" value="1"/>
</dbReference>
<gene>
    <name evidence="2" type="ORF">H9L12_05740</name>
</gene>
<evidence type="ECO:0000313" key="3">
    <source>
        <dbReference type="Proteomes" id="UP000515955"/>
    </source>
</evidence>
<proteinExistence type="predicted"/>
<dbReference type="KEGG" id="srhi:H9L12_05740"/>
<dbReference type="InterPro" id="IPR029045">
    <property type="entry name" value="ClpP/crotonase-like_dom_sf"/>
</dbReference>
<sequence length="443" mass="48478">MTDRRLPASTRAEQGGCGMGYRVDAYDPYGSVLEEEALADGNYLLRHWRGQLPLAQSYWLNSFLANFALTIVGLTLKSMGATSIDLAYFAVAFLFYVLLVYAASIWSIVGVWRSAGRHPARGGSPAWGFIARGMTIFSTLALFAATPGLWAQSREFALIAVGRDPIGDPAKLTLVDGGKRMLLRGAITAGTAHRFEKAIANAGSLRTVELQSPGGRIAEALRMAEIIKARGWSTRVERDCESACTLLLMAGKDRSADPMATVGFHQPDFPGLSASDRAEIIRINRDDYIKAGVSPAFVDRIMETEPNDMWYPVHADMVDAGVLSAEEVVVGNDRARRERMEETLATMFAADRAAVGQLVDEVTRIDNVSRQGNELSVRYSVLRPLSRSELAAMKRALDRNLRAMLCDSPRARLIEMGASFRFHYVGTKGEEIADVTVKDCDAA</sequence>
<dbReference type="RefSeq" id="WP_187542987.1">
    <property type="nucleotide sequence ID" value="NZ_CP060717.1"/>
</dbReference>
<organism evidence="2 3">
    <name type="scientific">Sphingomonas rhizophila</name>
    <dbReference type="NCBI Taxonomy" id="2071607"/>
    <lineage>
        <taxon>Bacteria</taxon>
        <taxon>Pseudomonadati</taxon>
        <taxon>Pseudomonadota</taxon>
        <taxon>Alphaproteobacteria</taxon>
        <taxon>Sphingomonadales</taxon>
        <taxon>Sphingomonadaceae</taxon>
        <taxon>Sphingomonas</taxon>
    </lineage>
</organism>
<feature type="transmembrane region" description="Helical" evidence="1">
    <location>
        <begin position="129"/>
        <end position="150"/>
    </location>
</feature>
<protein>
    <submittedName>
        <fullName evidence="2">Uncharacterized protein</fullName>
    </submittedName>
</protein>
<keyword evidence="1" id="KW-0472">Membrane</keyword>
<dbReference type="Proteomes" id="UP000515955">
    <property type="component" value="Chromosome"/>
</dbReference>
<dbReference type="EMBL" id="CP060717">
    <property type="protein sequence ID" value="QNN66002.1"/>
    <property type="molecule type" value="Genomic_DNA"/>
</dbReference>
<keyword evidence="1" id="KW-1133">Transmembrane helix</keyword>
<evidence type="ECO:0000313" key="2">
    <source>
        <dbReference type="EMBL" id="QNN66002.1"/>
    </source>
</evidence>
<feature type="transmembrane region" description="Helical" evidence="1">
    <location>
        <begin position="88"/>
        <end position="109"/>
    </location>
</feature>
<reference evidence="2 3" key="1">
    <citation type="submission" date="2020-08" db="EMBL/GenBank/DDBJ databases">
        <title>Genome sequence of Sphingomonas rhizophila KACC 19189T.</title>
        <authorList>
            <person name="Hyun D.-W."/>
            <person name="Bae J.-W."/>
        </authorList>
    </citation>
    <scope>NUCLEOTIDE SEQUENCE [LARGE SCALE GENOMIC DNA]</scope>
    <source>
        <strain evidence="2 3">KACC 19189</strain>
    </source>
</reference>
<keyword evidence="3" id="KW-1185">Reference proteome</keyword>
<dbReference type="AlphaFoldDB" id="A0A7G9SDS7"/>
<evidence type="ECO:0000256" key="1">
    <source>
        <dbReference type="SAM" id="Phobius"/>
    </source>
</evidence>